<feature type="transmembrane region" description="Helical" evidence="9">
    <location>
        <begin position="323"/>
        <end position="344"/>
    </location>
</feature>
<dbReference type="STRING" id="1353952.A0A165HAD7"/>
<feature type="transmembrane region" description="Helical" evidence="9">
    <location>
        <begin position="22"/>
        <end position="40"/>
    </location>
</feature>
<evidence type="ECO:0000256" key="8">
    <source>
        <dbReference type="RuleBase" id="RU003346"/>
    </source>
</evidence>
<dbReference type="EMBL" id="KV423944">
    <property type="protein sequence ID" value="KZT59047.1"/>
    <property type="molecule type" value="Genomic_DNA"/>
</dbReference>
<dbReference type="InterPro" id="IPR020846">
    <property type="entry name" value="MFS_dom"/>
</dbReference>
<evidence type="ECO:0000256" key="4">
    <source>
        <dbReference type="ARBA" id="ARBA00022692"/>
    </source>
</evidence>
<dbReference type="NCBIfam" id="TIGR00879">
    <property type="entry name" value="SP"/>
    <property type="match status" value="1"/>
</dbReference>
<proteinExistence type="inferred from homology"/>
<dbReference type="Pfam" id="PF00083">
    <property type="entry name" value="Sugar_tr"/>
    <property type="match status" value="1"/>
</dbReference>
<keyword evidence="4 9" id="KW-0812">Transmembrane</keyword>
<accession>A0A165HAD7</accession>
<dbReference type="PROSITE" id="PS50850">
    <property type="entry name" value="MFS"/>
    <property type="match status" value="1"/>
</dbReference>
<evidence type="ECO:0000313" key="11">
    <source>
        <dbReference type="EMBL" id="KZT59047.1"/>
    </source>
</evidence>
<evidence type="ECO:0000256" key="3">
    <source>
        <dbReference type="ARBA" id="ARBA00022448"/>
    </source>
</evidence>
<sequence>MAGGAVTTGEGIGKHGTPKNPLFAIFLVAFAAFGGMLYGYDTGTISGVKVMNDWLCTFGTPTPGGAAPCAISTSDESLVVSILSAGTFFGALIGAPLADWIGRRIGLMIACLVFSAGVAMQVGSGEGQWALFIVGRVVAGLGVGLVSTIIPLYQSECAPKWVRGAVVSCYQWFITIGLLLASVINNATQDRPDHSSYRIPIAIQFIWAAILCFGMIFLPESPRYLVGKGRDEEAAKALGFLLSLPPDDGTVQEELADVRANWIEEQQMAGTSWLALLSWGRSRILFRTFVGTWLQAWQQLTGINFIFYYGTTFFQNSGIPNPFLISVATNIVNVFMTIPGILAVDRLGRRTLLIGGAALMLVCEFLVAIIGVTISVTNQSGQKALVALVCIYIAGFASTWGPIAWVVVGEIFPLNVRAKGVAVSVASNWLWNFGIGYATPYLVDVGPGDAGLGPKVFFIWGATCTAALLFAVFCVPETKGLSLEQVDILIQHSWPITSARYRNKMVNENIHSNDAAVMAHAFGEKQGQQTPPEMHETV</sequence>
<dbReference type="SUPFAM" id="SSF103473">
    <property type="entry name" value="MFS general substrate transporter"/>
    <property type="match status" value="1"/>
</dbReference>
<dbReference type="Gene3D" id="1.20.1250.20">
    <property type="entry name" value="MFS general substrate transporter like domains"/>
    <property type="match status" value="1"/>
</dbReference>
<evidence type="ECO:0000256" key="2">
    <source>
        <dbReference type="ARBA" id="ARBA00010992"/>
    </source>
</evidence>
<dbReference type="Proteomes" id="UP000076842">
    <property type="component" value="Unassembled WGS sequence"/>
</dbReference>
<feature type="transmembrane region" description="Helical" evidence="9">
    <location>
        <begin position="384"/>
        <end position="408"/>
    </location>
</feature>
<comment type="subcellular location">
    <subcellularLocation>
        <location evidence="1">Membrane</location>
        <topology evidence="1">Multi-pass membrane protein</topology>
    </subcellularLocation>
</comment>
<dbReference type="PROSITE" id="PS00217">
    <property type="entry name" value="SUGAR_TRANSPORT_2"/>
    <property type="match status" value="1"/>
</dbReference>
<dbReference type="GO" id="GO:0005351">
    <property type="term" value="F:carbohydrate:proton symporter activity"/>
    <property type="evidence" value="ECO:0007669"/>
    <property type="project" value="TreeGrafter"/>
</dbReference>
<dbReference type="InterPro" id="IPR003663">
    <property type="entry name" value="Sugar/inositol_transpt"/>
</dbReference>
<evidence type="ECO:0000259" key="10">
    <source>
        <dbReference type="PROSITE" id="PS50850"/>
    </source>
</evidence>
<dbReference type="PROSITE" id="PS00216">
    <property type="entry name" value="SUGAR_TRANSPORT_1"/>
    <property type="match status" value="2"/>
</dbReference>
<comment type="catalytic activity">
    <reaction evidence="7">
        <text>myo-inositol(out) + H(+)(out) = myo-inositol(in) + H(+)(in)</text>
        <dbReference type="Rhea" id="RHEA:60364"/>
        <dbReference type="ChEBI" id="CHEBI:15378"/>
        <dbReference type="ChEBI" id="CHEBI:17268"/>
    </reaction>
</comment>
<evidence type="ECO:0000256" key="9">
    <source>
        <dbReference type="SAM" id="Phobius"/>
    </source>
</evidence>
<evidence type="ECO:0000256" key="6">
    <source>
        <dbReference type="ARBA" id="ARBA00023136"/>
    </source>
</evidence>
<evidence type="ECO:0000256" key="5">
    <source>
        <dbReference type="ARBA" id="ARBA00022989"/>
    </source>
</evidence>
<dbReference type="CDD" id="cd17356">
    <property type="entry name" value="MFS_HXT"/>
    <property type="match status" value="1"/>
</dbReference>
<dbReference type="PANTHER" id="PTHR48022">
    <property type="entry name" value="PLASTIDIC GLUCOSE TRANSPORTER 4"/>
    <property type="match status" value="1"/>
</dbReference>
<feature type="transmembrane region" description="Helical" evidence="9">
    <location>
        <begin position="197"/>
        <end position="218"/>
    </location>
</feature>
<dbReference type="InterPro" id="IPR050360">
    <property type="entry name" value="MFS_Sugar_Transporters"/>
</dbReference>
<evidence type="ECO:0000313" key="12">
    <source>
        <dbReference type="Proteomes" id="UP000076842"/>
    </source>
</evidence>
<protein>
    <submittedName>
        <fullName evidence="11">MFS monosaccharide transporter</fullName>
    </submittedName>
</protein>
<keyword evidence="6 9" id="KW-0472">Membrane</keyword>
<dbReference type="PRINTS" id="PR00171">
    <property type="entry name" value="SUGRTRNSPORT"/>
</dbReference>
<dbReference type="OrthoDB" id="6612291at2759"/>
<keyword evidence="5 9" id="KW-1133">Transmembrane helix</keyword>
<dbReference type="InterPro" id="IPR005829">
    <property type="entry name" value="Sugar_transporter_CS"/>
</dbReference>
<feature type="transmembrane region" description="Helical" evidence="9">
    <location>
        <begin position="165"/>
        <end position="185"/>
    </location>
</feature>
<dbReference type="InterPro" id="IPR036259">
    <property type="entry name" value="MFS_trans_sf"/>
</dbReference>
<feature type="transmembrane region" description="Helical" evidence="9">
    <location>
        <begin position="457"/>
        <end position="475"/>
    </location>
</feature>
<feature type="transmembrane region" description="Helical" evidence="9">
    <location>
        <begin position="105"/>
        <end position="123"/>
    </location>
</feature>
<reference evidence="11 12" key="1">
    <citation type="journal article" date="2016" name="Mol. Biol. Evol.">
        <title>Comparative Genomics of Early-Diverging Mushroom-Forming Fungi Provides Insights into the Origins of Lignocellulose Decay Capabilities.</title>
        <authorList>
            <person name="Nagy L.G."/>
            <person name="Riley R."/>
            <person name="Tritt A."/>
            <person name="Adam C."/>
            <person name="Daum C."/>
            <person name="Floudas D."/>
            <person name="Sun H."/>
            <person name="Yadav J.S."/>
            <person name="Pangilinan J."/>
            <person name="Larsson K.H."/>
            <person name="Matsuura K."/>
            <person name="Barry K."/>
            <person name="Labutti K."/>
            <person name="Kuo R."/>
            <person name="Ohm R.A."/>
            <person name="Bhattacharya S.S."/>
            <person name="Shirouzu T."/>
            <person name="Yoshinaga Y."/>
            <person name="Martin F.M."/>
            <person name="Grigoriev I.V."/>
            <person name="Hibbett D.S."/>
        </authorList>
    </citation>
    <scope>NUCLEOTIDE SEQUENCE [LARGE SCALE GENOMIC DNA]</scope>
    <source>
        <strain evidence="11 12">HHB12733</strain>
    </source>
</reference>
<evidence type="ECO:0000256" key="7">
    <source>
        <dbReference type="ARBA" id="ARBA00049119"/>
    </source>
</evidence>
<name>A0A165HAD7_9BASI</name>
<keyword evidence="12" id="KW-1185">Reference proteome</keyword>
<feature type="domain" description="Major facilitator superfamily (MFS) profile" evidence="10">
    <location>
        <begin position="27"/>
        <end position="479"/>
    </location>
</feature>
<gene>
    <name evidence="11" type="ORF">CALCODRAFT_481816</name>
</gene>
<feature type="transmembrane region" description="Helical" evidence="9">
    <location>
        <begin position="420"/>
        <end position="437"/>
    </location>
</feature>
<dbReference type="InterPro" id="IPR005828">
    <property type="entry name" value="MFS_sugar_transport-like"/>
</dbReference>
<feature type="transmembrane region" description="Helical" evidence="9">
    <location>
        <begin position="129"/>
        <end position="153"/>
    </location>
</feature>
<dbReference type="FunFam" id="1.20.1250.20:FF:000134">
    <property type="entry name" value="MFS sugar transporter protein"/>
    <property type="match status" value="1"/>
</dbReference>
<dbReference type="InParanoid" id="A0A165HAD7"/>
<comment type="similarity">
    <text evidence="2 8">Belongs to the major facilitator superfamily. Sugar transporter (TC 2.A.1.1) family.</text>
</comment>
<dbReference type="PANTHER" id="PTHR48022:SF17">
    <property type="entry name" value="HEXOSE TRANSPORTER"/>
    <property type="match status" value="1"/>
</dbReference>
<dbReference type="AlphaFoldDB" id="A0A165HAD7"/>
<feature type="transmembrane region" description="Helical" evidence="9">
    <location>
        <begin position="351"/>
        <end position="372"/>
    </location>
</feature>
<keyword evidence="3 8" id="KW-0813">Transport</keyword>
<feature type="transmembrane region" description="Helical" evidence="9">
    <location>
        <begin position="78"/>
        <end position="98"/>
    </location>
</feature>
<organism evidence="11 12">
    <name type="scientific">Calocera cornea HHB12733</name>
    <dbReference type="NCBI Taxonomy" id="1353952"/>
    <lineage>
        <taxon>Eukaryota</taxon>
        <taxon>Fungi</taxon>
        <taxon>Dikarya</taxon>
        <taxon>Basidiomycota</taxon>
        <taxon>Agaricomycotina</taxon>
        <taxon>Dacrymycetes</taxon>
        <taxon>Dacrymycetales</taxon>
        <taxon>Dacrymycetaceae</taxon>
        <taxon>Calocera</taxon>
    </lineage>
</organism>
<evidence type="ECO:0000256" key="1">
    <source>
        <dbReference type="ARBA" id="ARBA00004141"/>
    </source>
</evidence>
<feature type="transmembrane region" description="Helical" evidence="9">
    <location>
        <begin position="284"/>
        <end position="311"/>
    </location>
</feature>
<dbReference type="GO" id="GO:0016020">
    <property type="term" value="C:membrane"/>
    <property type="evidence" value="ECO:0007669"/>
    <property type="project" value="UniProtKB-SubCell"/>
</dbReference>